<dbReference type="AlphaFoldDB" id="A0AAD4JM96"/>
<dbReference type="InterPro" id="IPR000858">
    <property type="entry name" value="S_locus_glycoprot_dom"/>
</dbReference>
<dbReference type="SMART" id="SM00108">
    <property type="entry name" value="B_lectin"/>
    <property type="match status" value="1"/>
</dbReference>
<name>A0AAD4JM96_PERFH</name>
<dbReference type="FunFam" id="2.90.10.10:FF:000005">
    <property type="entry name" value="G-type lectin S-receptor-like serine/threonine-protein kinase"/>
    <property type="match status" value="1"/>
</dbReference>
<comment type="function">
    <text evidence="1">Involved in sporophytic self-incompatibility system (the inability of flowering plants to achieve self-fertilization).</text>
</comment>
<dbReference type="InterPro" id="IPR003609">
    <property type="entry name" value="Pan_app"/>
</dbReference>
<dbReference type="Pfam" id="PF01453">
    <property type="entry name" value="B_lectin"/>
    <property type="match status" value="1"/>
</dbReference>
<evidence type="ECO:0000256" key="1">
    <source>
        <dbReference type="ARBA" id="ARBA00003061"/>
    </source>
</evidence>
<feature type="domain" description="Apple" evidence="8">
    <location>
        <begin position="330"/>
        <end position="413"/>
    </location>
</feature>
<accession>A0AAD4JM96</accession>
<evidence type="ECO:0000256" key="5">
    <source>
        <dbReference type="SAM" id="Phobius"/>
    </source>
</evidence>
<keyword evidence="4" id="KW-0325">Glycoprotein</keyword>
<sequence>MDHQQILFAALSLLTILKLSFAADTLSADQSLADGDILISPNQKYELGFFSPGSSTSRFLGIWYKATPDVVVWVANRENPINGSQGVLALAKNGNLNLSSAQSRIIWSSNSSGAGSSPVLQLLDTGNLVVVEDSMNIWQSFDDPGDTRLPGMKIVGDPETGESKYLTSWKSADDPSMGEFSYLIENHGLSQTIIVKGKEKVNRVVFWNGNFVGYPSSTDPAWKVEVVTNRGRLVSVRQPFYDSVNARLTMNYSGSLQRYVMNEKKDGWILMIALPHDLCDNYGLCGSNGVCKVYKNPACECLRGFQPKSETEWSVFDWRGGCYRNLSLNCQNEEGFLEVKGIKFPDSLNFRLNTSMTIEECHDECFNNCNCTAYADPYFNNGSSCMMWFGDLIDIREYTTESGPAPSIFVRVPNSELDQNQNQKTRPSRTKIIIIAAASVLGMLILGLSLWGVFLRIRRNRQGDITDPFHE</sequence>
<organism evidence="9 10">
    <name type="scientific">Perilla frutescens var. hirtella</name>
    <name type="common">Perilla citriodora</name>
    <name type="synonym">Perilla setoyensis</name>
    <dbReference type="NCBI Taxonomy" id="608512"/>
    <lineage>
        <taxon>Eukaryota</taxon>
        <taxon>Viridiplantae</taxon>
        <taxon>Streptophyta</taxon>
        <taxon>Embryophyta</taxon>
        <taxon>Tracheophyta</taxon>
        <taxon>Spermatophyta</taxon>
        <taxon>Magnoliopsida</taxon>
        <taxon>eudicotyledons</taxon>
        <taxon>Gunneridae</taxon>
        <taxon>Pentapetalae</taxon>
        <taxon>asterids</taxon>
        <taxon>lamiids</taxon>
        <taxon>Lamiales</taxon>
        <taxon>Lamiaceae</taxon>
        <taxon>Nepetoideae</taxon>
        <taxon>Elsholtzieae</taxon>
        <taxon>Perilla</taxon>
    </lineage>
</organism>
<dbReference type="InterPro" id="IPR001480">
    <property type="entry name" value="Bulb-type_lectin_dom"/>
</dbReference>
<evidence type="ECO:0000313" key="9">
    <source>
        <dbReference type="EMBL" id="KAH6836446.1"/>
    </source>
</evidence>
<feature type="transmembrane region" description="Helical" evidence="5">
    <location>
        <begin position="432"/>
        <end position="455"/>
    </location>
</feature>
<keyword evidence="10" id="KW-1185">Reference proteome</keyword>
<dbReference type="Gene3D" id="2.90.10.10">
    <property type="entry name" value="Bulb-type lectin domain"/>
    <property type="match status" value="1"/>
</dbReference>
<evidence type="ECO:0000313" key="10">
    <source>
        <dbReference type="Proteomes" id="UP001190926"/>
    </source>
</evidence>
<dbReference type="PANTHER" id="PTHR32444">
    <property type="entry name" value="BULB-TYPE LECTIN DOMAIN-CONTAINING PROTEIN"/>
    <property type="match status" value="1"/>
</dbReference>
<dbReference type="PROSITE" id="PS50948">
    <property type="entry name" value="PAN"/>
    <property type="match status" value="1"/>
</dbReference>
<dbReference type="Pfam" id="PF00954">
    <property type="entry name" value="S_locus_glycop"/>
    <property type="match status" value="1"/>
</dbReference>
<dbReference type="Proteomes" id="UP001190926">
    <property type="component" value="Unassembled WGS sequence"/>
</dbReference>
<keyword evidence="5" id="KW-0472">Membrane</keyword>
<dbReference type="SMART" id="SM00473">
    <property type="entry name" value="PAN_AP"/>
    <property type="match status" value="1"/>
</dbReference>
<dbReference type="InterPro" id="IPR036426">
    <property type="entry name" value="Bulb-type_lectin_dom_sf"/>
</dbReference>
<dbReference type="PROSITE" id="PS50927">
    <property type="entry name" value="BULB_LECTIN"/>
    <property type="match status" value="1"/>
</dbReference>
<dbReference type="InterPro" id="IPR035446">
    <property type="entry name" value="SLSG/EP1"/>
</dbReference>
<evidence type="ECO:0000256" key="6">
    <source>
        <dbReference type="SAM" id="SignalP"/>
    </source>
</evidence>
<dbReference type="GO" id="GO:0048544">
    <property type="term" value="P:recognition of pollen"/>
    <property type="evidence" value="ECO:0007669"/>
    <property type="project" value="InterPro"/>
</dbReference>
<dbReference type="PANTHER" id="PTHR32444:SF118">
    <property type="entry name" value="OS09G0551150 PROTEIN"/>
    <property type="match status" value="1"/>
</dbReference>
<proteinExistence type="predicted"/>
<evidence type="ECO:0000256" key="2">
    <source>
        <dbReference type="ARBA" id="ARBA00022729"/>
    </source>
</evidence>
<feature type="signal peptide" evidence="6">
    <location>
        <begin position="1"/>
        <end position="22"/>
    </location>
</feature>
<dbReference type="CDD" id="cd01098">
    <property type="entry name" value="PAN_AP_plant"/>
    <property type="match status" value="1"/>
</dbReference>
<evidence type="ECO:0000259" key="8">
    <source>
        <dbReference type="PROSITE" id="PS50948"/>
    </source>
</evidence>
<dbReference type="PIRSF" id="PIRSF002686">
    <property type="entry name" value="SLG"/>
    <property type="match status" value="1"/>
</dbReference>
<dbReference type="EMBL" id="SDAM02000020">
    <property type="protein sequence ID" value="KAH6836446.1"/>
    <property type="molecule type" value="Genomic_DNA"/>
</dbReference>
<protein>
    <submittedName>
        <fullName evidence="9">Uncharacterized protein</fullName>
    </submittedName>
</protein>
<dbReference type="SUPFAM" id="SSF51110">
    <property type="entry name" value="alpha-D-mannose-specific plant lectins"/>
    <property type="match status" value="1"/>
</dbReference>
<evidence type="ECO:0000256" key="3">
    <source>
        <dbReference type="ARBA" id="ARBA00023157"/>
    </source>
</evidence>
<keyword evidence="5" id="KW-1133">Transmembrane helix</keyword>
<gene>
    <name evidence="9" type="ORF">C2S53_016505</name>
</gene>
<evidence type="ECO:0000256" key="4">
    <source>
        <dbReference type="ARBA" id="ARBA00023180"/>
    </source>
</evidence>
<evidence type="ECO:0000259" key="7">
    <source>
        <dbReference type="PROSITE" id="PS50927"/>
    </source>
</evidence>
<dbReference type="CDD" id="cd00028">
    <property type="entry name" value="B_lectin"/>
    <property type="match status" value="1"/>
</dbReference>
<comment type="caution">
    <text evidence="9">The sequence shown here is derived from an EMBL/GenBank/DDBJ whole genome shotgun (WGS) entry which is preliminary data.</text>
</comment>
<keyword evidence="5" id="KW-0812">Transmembrane</keyword>
<reference evidence="9 10" key="1">
    <citation type="journal article" date="2021" name="Nat. Commun.">
        <title>Incipient diploidization of the medicinal plant Perilla within 10,000 years.</title>
        <authorList>
            <person name="Zhang Y."/>
            <person name="Shen Q."/>
            <person name="Leng L."/>
            <person name="Zhang D."/>
            <person name="Chen S."/>
            <person name="Shi Y."/>
            <person name="Ning Z."/>
            <person name="Chen S."/>
        </authorList>
    </citation>
    <scope>NUCLEOTIDE SEQUENCE [LARGE SCALE GENOMIC DNA]</scope>
    <source>
        <strain evidence="10">cv. PC099</strain>
    </source>
</reference>
<feature type="domain" description="Bulb-type lectin" evidence="7">
    <location>
        <begin position="23"/>
        <end position="143"/>
    </location>
</feature>
<keyword evidence="2 6" id="KW-0732">Signal</keyword>
<dbReference type="Pfam" id="PF08276">
    <property type="entry name" value="PAN_2"/>
    <property type="match status" value="1"/>
</dbReference>
<feature type="chain" id="PRO_5041923780" evidence="6">
    <location>
        <begin position="23"/>
        <end position="471"/>
    </location>
</feature>
<keyword evidence="3" id="KW-1015">Disulfide bond</keyword>